<dbReference type="Gene3D" id="3.40.50.2300">
    <property type="match status" value="1"/>
</dbReference>
<evidence type="ECO:0000256" key="13">
    <source>
        <dbReference type="PROSITE-ProRule" id="PRU01091"/>
    </source>
</evidence>
<dbReference type="SUPFAM" id="SSF52172">
    <property type="entry name" value="CheY-like"/>
    <property type="match status" value="1"/>
</dbReference>
<dbReference type="RefSeq" id="WP_249307765.1">
    <property type="nucleotide sequence ID" value="NZ_JACRSZ010000005.1"/>
</dbReference>
<dbReference type="CDD" id="cd00383">
    <property type="entry name" value="trans_reg_C"/>
    <property type="match status" value="1"/>
</dbReference>
<evidence type="ECO:0000256" key="7">
    <source>
        <dbReference type="ARBA" id="ARBA00023159"/>
    </source>
</evidence>
<evidence type="ECO:0000259" key="14">
    <source>
        <dbReference type="PROSITE" id="PS50110"/>
    </source>
</evidence>
<dbReference type="PANTHER" id="PTHR48111">
    <property type="entry name" value="REGULATOR OF RPOS"/>
    <property type="match status" value="1"/>
</dbReference>
<evidence type="ECO:0000256" key="10">
    <source>
        <dbReference type="ARBA" id="ARBA00037471"/>
    </source>
</evidence>
<comment type="subcellular location">
    <subcellularLocation>
        <location evidence="1">Cytoplasm</location>
    </subcellularLocation>
</comment>
<reference evidence="16 17" key="1">
    <citation type="submission" date="2020-08" db="EMBL/GenBank/DDBJ databases">
        <title>Genome public.</title>
        <authorList>
            <person name="Liu C."/>
            <person name="Sun Q."/>
        </authorList>
    </citation>
    <scope>NUCLEOTIDE SEQUENCE [LARGE SCALE GENOMIC DNA]</scope>
    <source>
        <strain evidence="16 17">NSJ-46</strain>
    </source>
</reference>
<dbReference type="InterPro" id="IPR036388">
    <property type="entry name" value="WH-like_DNA-bd_sf"/>
</dbReference>
<evidence type="ECO:0000256" key="11">
    <source>
        <dbReference type="ARBA" id="ARBA00039976"/>
    </source>
</evidence>
<dbReference type="InterPro" id="IPR001867">
    <property type="entry name" value="OmpR/PhoB-type_DNA-bd"/>
</dbReference>
<evidence type="ECO:0000256" key="9">
    <source>
        <dbReference type="ARBA" id="ARBA00024867"/>
    </source>
</evidence>
<proteinExistence type="predicted"/>
<dbReference type="InterPro" id="IPR011006">
    <property type="entry name" value="CheY-like_superfamily"/>
</dbReference>
<dbReference type="InterPro" id="IPR001789">
    <property type="entry name" value="Sig_transdc_resp-reg_receiver"/>
</dbReference>
<comment type="function">
    <text evidence="10">Member of the two-component regulatory system HssS/HssR involved in intracellular heme homeostasis and tempering of staphylococcal virulence. Phosphorylated HssR binds to a direct repeat sequence within hrtAB promoter and activates the expression of hrtAB, an efflux pump, in response to extracellular heme, hemin, hemoglobin or blood.</text>
</comment>
<sequence>MFRILVVDDDKNSRRYYHAVLSHSGYQPFCADSAENALHLLEETNIDLLLVDALMPGTDGFSLTKTLRDCGNDMPILMIAPKHMAKDVKKGFLMGVDDYMTCPVDEDEMLLRIRALLRRAKIVSEHELKVGDTILDYDTLTVSIHGNETILPQKEFYLLYKLLSYPNQIFTRDQLMEDIWGPESDSTSATVSVHIGRLRKRFEHSEDFTIHTIRGLGYKACVLK</sequence>
<evidence type="ECO:0000256" key="2">
    <source>
        <dbReference type="ARBA" id="ARBA00018672"/>
    </source>
</evidence>
<keyword evidence="3" id="KW-0963">Cytoplasm</keyword>
<feature type="modified residue" description="4-aspartylphosphate" evidence="12">
    <location>
        <position position="52"/>
    </location>
</feature>
<evidence type="ECO:0000256" key="4">
    <source>
        <dbReference type="ARBA" id="ARBA00023015"/>
    </source>
</evidence>
<dbReference type="PANTHER" id="PTHR48111:SF49">
    <property type="entry name" value="HEME RESPONSE REGULATOR HSSR"/>
    <property type="match status" value="1"/>
</dbReference>
<dbReference type="Proteomes" id="UP000657421">
    <property type="component" value="Unassembled WGS sequence"/>
</dbReference>
<dbReference type="SMART" id="SM00448">
    <property type="entry name" value="REC"/>
    <property type="match status" value="1"/>
</dbReference>
<dbReference type="Gene3D" id="1.10.10.10">
    <property type="entry name" value="Winged helix-like DNA-binding domain superfamily/Winged helix DNA-binding domain"/>
    <property type="match status" value="1"/>
</dbReference>
<evidence type="ECO:0000256" key="8">
    <source>
        <dbReference type="ARBA" id="ARBA00023163"/>
    </source>
</evidence>
<dbReference type="PROSITE" id="PS50110">
    <property type="entry name" value="RESPONSE_REGULATORY"/>
    <property type="match status" value="1"/>
</dbReference>
<comment type="caution">
    <text evidence="16">The sequence shown here is derived from an EMBL/GenBank/DDBJ whole genome shotgun (WGS) entry which is preliminary data.</text>
</comment>
<feature type="domain" description="Response regulatory" evidence="14">
    <location>
        <begin position="3"/>
        <end position="117"/>
    </location>
</feature>
<evidence type="ECO:0000256" key="5">
    <source>
        <dbReference type="ARBA" id="ARBA00023026"/>
    </source>
</evidence>
<feature type="domain" description="OmpR/PhoB-type" evidence="15">
    <location>
        <begin position="125"/>
        <end position="222"/>
    </location>
</feature>
<feature type="DNA-binding region" description="OmpR/PhoB-type" evidence="13">
    <location>
        <begin position="125"/>
        <end position="222"/>
    </location>
</feature>
<evidence type="ECO:0000256" key="1">
    <source>
        <dbReference type="ARBA" id="ARBA00004496"/>
    </source>
</evidence>
<evidence type="ECO:0000256" key="6">
    <source>
        <dbReference type="ARBA" id="ARBA00023125"/>
    </source>
</evidence>
<accession>A0ABR7N8N7</accession>
<keyword evidence="12" id="KW-0597">Phosphoprotein</keyword>
<name>A0ABR7N8N7_9FIRM</name>
<keyword evidence="8" id="KW-0804">Transcription</keyword>
<dbReference type="Pfam" id="PF00072">
    <property type="entry name" value="Response_reg"/>
    <property type="match status" value="1"/>
</dbReference>
<keyword evidence="6 13" id="KW-0238">DNA-binding</keyword>
<organism evidence="16 17">
    <name type="scientific">Jingyaoa shaoxingensis</name>
    <dbReference type="NCBI Taxonomy" id="2763671"/>
    <lineage>
        <taxon>Bacteria</taxon>
        <taxon>Bacillati</taxon>
        <taxon>Bacillota</taxon>
        <taxon>Clostridia</taxon>
        <taxon>Lachnospirales</taxon>
        <taxon>Lachnospiraceae</taxon>
        <taxon>Jingyaoa</taxon>
    </lineage>
</organism>
<dbReference type="Pfam" id="PF00486">
    <property type="entry name" value="Trans_reg_C"/>
    <property type="match status" value="1"/>
</dbReference>
<gene>
    <name evidence="16" type="ORF">H8716_06505</name>
</gene>
<dbReference type="InterPro" id="IPR039420">
    <property type="entry name" value="WalR-like"/>
</dbReference>
<evidence type="ECO:0000259" key="15">
    <source>
        <dbReference type="PROSITE" id="PS51755"/>
    </source>
</evidence>
<protein>
    <recommendedName>
        <fullName evidence="11">Heme response regulator HssR</fullName>
    </recommendedName>
    <alternativeName>
        <fullName evidence="2">Stage 0 sporulation protein A homolog</fullName>
    </alternativeName>
</protein>
<dbReference type="CDD" id="cd17574">
    <property type="entry name" value="REC_OmpR"/>
    <property type="match status" value="1"/>
</dbReference>
<evidence type="ECO:0000313" key="17">
    <source>
        <dbReference type="Proteomes" id="UP000657421"/>
    </source>
</evidence>
<evidence type="ECO:0000313" key="16">
    <source>
        <dbReference type="EMBL" id="MBC8572736.1"/>
    </source>
</evidence>
<keyword evidence="7" id="KW-0010">Activator</keyword>
<comment type="function">
    <text evidence="9">May play the central regulatory role in sporulation. It may be an element of the effector pathway responsible for the activation of sporulation genes in response to nutritional stress. Spo0A may act in concert with spo0H (a sigma factor) to control the expression of some genes that are critical to the sporulation process.</text>
</comment>
<dbReference type="PROSITE" id="PS51755">
    <property type="entry name" value="OMPR_PHOB"/>
    <property type="match status" value="1"/>
</dbReference>
<dbReference type="SMART" id="SM00862">
    <property type="entry name" value="Trans_reg_C"/>
    <property type="match status" value="1"/>
</dbReference>
<keyword evidence="4" id="KW-0805">Transcription regulation</keyword>
<keyword evidence="5" id="KW-0843">Virulence</keyword>
<keyword evidence="17" id="KW-1185">Reference proteome</keyword>
<evidence type="ECO:0000256" key="12">
    <source>
        <dbReference type="PROSITE-ProRule" id="PRU00169"/>
    </source>
</evidence>
<evidence type="ECO:0000256" key="3">
    <source>
        <dbReference type="ARBA" id="ARBA00022490"/>
    </source>
</evidence>
<dbReference type="EMBL" id="JACRSZ010000005">
    <property type="protein sequence ID" value="MBC8572736.1"/>
    <property type="molecule type" value="Genomic_DNA"/>
</dbReference>